<accession>A0A0P9TNJ7</accession>
<comment type="caution">
    <text evidence="1">The sequence shown here is derived from an EMBL/GenBank/DDBJ whole genome shotgun (WGS) entry which is preliminary data.</text>
</comment>
<dbReference type="PATRIC" id="fig|251654.3.peg.3200"/>
<dbReference type="AlphaFoldDB" id="A0A0P9TNJ7"/>
<sequence length="201" mass="21823">MNFSKFFISRPIFAAVLSLLILIAGAISLFQLPISEYPEVVPPTVVVRANFPGANPKVIGETVASPLEQAITGVEGMLYMSSQATADGKLTLTITFALGTELDNAQVQVQNRVTRTEPKLPEEVTRIGITVDKASPDLTMVVHLTSPDTSATTCCTCPIMPCSTSRMSWHDWAVSVMCNCSAWATIRYVSGWTPTRLRRAT</sequence>
<organism evidence="1 2">
    <name type="scientific">Pseudomonas syringae pv. helianthi</name>
    <dbReference type="NCBI Taxonomy" id="251654"/>
    <lineage>
        <taxon>Bacteria</taxon>
        <taxon>Pseudomonadati</taxon>
        <taxon>Pseudomonadota</taxon>
        <taxon>Gammaproteobacteria</taxon>
        <taxon>Pseudomonadales</taxon>
        <taxon>Pseudomonadaceae</taxon>
        <taxon>Pseudomonas</taxon>
    </lineage>
</organism>
<evidence type="ECO:0000313" key="2">
    <source>
        <dbReference type="Proteomes" id="UP000050557"/>
    </source>
</evidence>
<reference evidence="1 2" key="1">
    <citation type="submission" date="2015-09" db="EMBL/GenBank/DDBJ databases">
        <title>Genome announcement of multiple Pseudomonas syringae strains.</title>
        <authorList>
            <person name="Thakur S."/>
            <person name="Wang P.W."/>
            <person name="Gong Y."/>
            <person name="Weir B.S."/>
            <person name="Guttman D.S."/>
        </authorList>
    </citation>
    <scope>NUCLEOTIDE SEQUENCE [LARGE SCALE GENOMIC DNA]</scope>
    <source>
        <strain evidence="1 2">ICMP4531</strain>
    </source>
</reference>
<name>A0A0P9TNJ7_9PSED</name>
<dbReference type="Gene3D" id="3.30.70.1320">
    <property type="entry name" value="Multidrug efflux transporter AcrB pore domain like"/>
    <property type="match status" value="1"/>
</dbReference>
<dbReference type="PANTHER" id="PTHR32063">
    <property type="match status" value="1"/>
</dbReference>
<protein>
    <submittedName>
        <fullName evidence="1">Multidrug efflux RND transporter MexF</fullName>
    </submittedName>
</protein>
<dbReference type="Gene3D" id="3.30.70.1430">
    <property type="entry name" value="Multidrug efflux transporter AcrB pore domain"/>
    <property type="match status" value="1"/>
</dbReference>
<dbReference type="EMBL" id="LJQM01000191">
    <property type="protein sequence ID" value="KPX42515.1"/>
    <property type="molecule type" value="Genomic_DNA"/>
</dbReference>
<dbReference type="PANTHER" id="PTHR32063:SF11">
    <property type="entry name" value="CATION OR DRUG EFFLUX SYSTEM PROTEIN"/>
    <property type="match status" value="1"/>
</dbReference>
<dbReference type="GO" id="GO:0042910">
    <property type="term" value="F:xenobiotic transmembrane transporter activity"/>
    <property type="evidence" value="ECO:0007669"/>
    <property type="project" value="TreeGrafter"/>
</dbReference>
<dbReference type="InterPro" id="IPR001036">
    <property type="entry name" value="Acrflvin-R"/>
</dbReference>
<gene>
    <name evidence="1" type="ORF">ALO68_02455</name>
</gene>
<dbReference type="FunFam" id="3.30.70.1430:FF:000001">
    <property type="entry name" value="Efflux pump membrane transporter"/>
    <property type="match status" value="1"/>
</dbReference>
<dbReference type="GO" id="GO:0005886">
    <property type="term" value="C:plasma membrane"/>
    <property type="evidence" value="ECO:0007669"/>
    <property type="project" value="TreeGrafter"/>
</dbReference>
<dbReference type="PRINTS" id="PR00702">
    <property type="entry name" value="ACRIFLAVINRP"/>
</dbReference>
<dbReference type="Proteomes" id="UP000050557">
    <property type="component" value="Unassembled WGS sequence"/>
</dbReference>
<dbReference type="Pfam" id="PF00873">
    <property type="entry name" value="ACR_tran"/>
    <property type="match status" value="1"/>
</dbReference>
<proteinExistence type="predicted"/>
<dbReference type="SUPFAM" id="SSF82693">
    <property type="entry name" value="Multidrug efflux transporter AcrB pore domain, PN1, PN2, PC1 and PC2 subdomains"/>
    <property type="match status" value="1"/>
</dbReference>
<evidence type="ECO:0000313" key="1">
    <source>
        <dbReference type="EMBL" id="KPX42515.1"/>
    </source>
</evidence>
<dbReference type="Gene3D" id="1.20.1640.10">
    <property type="entry name" value="Multidrug efflux transporter AcrB transmembrane domain"/>
    <property type="match status" value="1"/>
</dbReference>